<organism evidence="2 3">
    <name type="scientific">Aliivibrio fischeri</name>
    <name type="common">Vibrio fischeri</name>
    <dbReference type="NCBI Taxonomy" id="668"/>
    <lineage>
        <taxon>Bacteria</taxon>
        <taxon>Pseudomonadati</taxon>
        <taxon>Pseudomonadota</taxon>
        <taxon>Gammaproteobacteria</taxon>
        <taxon>Vibrionales</taxon>
        <taxon>Vibrionaceae</taxon>
        <taxon>Aliivibrio</taxon>
    </lineage>
</organism>
<dbReference type="Gene3D" id="3.40.50.300">
    <property type="entry name" value="P-loop containing nucleotide triphosphate hydrolases"/>
    <property type="match status" value="1"/>
</dbReference>
<keyword evidence="1" id="KW-0812">Transmembrane</keyword>
<protein>
    <recommendedName>
        <fullName evidence="4">Sulfotransferase domain-containing protein</fullName>
    </recommendedName>
</protein>
<reference evidence="2 3" key="1">
    <citation type="submission" date="2019-07" db="EMBL/GenBank/DDBJ databases">
        <title>Whole genome shotgun sequence of Aliivibrio fischeri NBRC 101058.</title>
        <authorList>
            <person name="Hosoyama A."/>
            <person name="Uohara A."/>
            <person name="Ohji S."/>
            <person name="Ichikawa N."/>
        </authorList>
    </citation>
    <scope>NUCLEOTIDE SEQUENCE [LARGE SCALE GENOMIC DNA]</scope>
    <source>
        <strain evidence="2 3">NBRC 101058</strain>
    </source>
</reference>
<proteinExistence type="predicted"/>
<evidence type="ECO:0000313" key="3">
    <source>
        <dbReference type="Proteomes" id="UP000321787"/>
    </source>
</evidence>
<keyword evidence="1" id="KW-1133">Transmembrane helix</keyword>
<accession>A0A510UKK5</accession>
<evidence type="ECO:0000313" key="2">
    <source>
        <dbReference type="EMBL" id="GEK15079.1"/>
    </source>
</evidence>
<sequence>MLINIDGWFGGGKSVLWSLLDGHSEIFVDPVHDYSFEPFLSLEINNEWLEKKHTSSLRKFLSHSEYYKLEKMMYDKYLPIHFSASHTLNIKYKLDFYSFDNALFDNLAKLNEWSPESIAFNLYSTLDYKWNDTLDSNRKYYASMGKADSYVYYHKIPKVFPNMKSIVVRRTVENIIATRTNRKERATDLNSLGVFRADFTKLVKSGEIEKICDYFKVIENLESQYPDKFLLIEFHDLIKNTEKEMYKVSKFLNVKFEDILVLPTRDGVILEDNDVSFIGEENDKAVDLFSKSELDKIKLHMKLYSLHGMPCNIFSLKSIFLYVFPIIKNKIIKRINK</sequence>
<dbReference type="Pfam" id="PF13469">
    <property type="entry name" value="Sulfotransfer_3"/>
    <property type="match status" value="1"/>
</dbReference>
<keyword evidence="1" id="KW-0472">Membrane</keyword>
<dbReference type="Proteomes" id="UP000321787">
    <property type="component" value="Unassembled WGS sequence"/>
</dbReference>
<dbReference type="RefSeq" id="WP_146865523.1">
    <property type="nucleotide sequence ID" value="NZ_BJTZ01000024.1"/>
</dbReference>
<evidence type="ECO:0008006" key="4">
    <source>
        <dbReference type="Google" id="ProtNLM"/>
    </source>
</evidence>
<evidence type="ECO:0000256" key="1">
    <source>
        <dbReference type="SAM" id="Phobius"/>
    </source>
</evidence>
<gene>
    <name evidence="2" type="ORF">AFI02nite_31150</name>
</gene>
<dbReference type="AlphaFoldDB" id="A0A510UKK5"/>
<feature type="transmembrane region" description="Helical" evidence="1">
    <location>
        <begin position="304"/>
        <end position="327"/>
    </location>
</feature>
<dbReference type="EMBL" id="BJTZ01000024">
    <property type="protein sequence ID" value="GEK15079.1"/>
    <property type="molecule type" value="Genomic_DNA"/>
</dbReference>
<dbReference type="SUPFAM" id="SSF52540">
    <property type="entry name" value="P-loop containing nucleoside triphosphate hydrolases"/>
    <property type="match status" value="1"/>
</dbReference>
<name>A0A510UKK5_ALIFS</name>
<dbReference type="InterPro" id="IPR027417">
    <property type="entry name" value="P-loop_NTPase"/>
</dbReference>
<comment type="caution">
    <text evidence="2">The sequence shown here is derived from an EMBL/GenBank/DDBJ whole genome shotgun (WGS) entry which is preliminary data.</text>
</comment>